<dbReference type="PANTHER" id="PTHR45747">
    <property type="entry name" value="HISTONE-LYSINE N-METHYLTRANSFERASE E(Z)"/>
    <property type="match status" value="1"/>
</dbReference>
<dbReference type="HOGENOM" id="CLU_2227180_0_0_1"/>
<dbReference type="EMBL" id="CM001224">
    <property type="protein sequence ID" value="KEH19993.1"/>
    <property type="molecule type" value="Genomic_DNA"/>
</dbReference>
<dbReference type="STRING" id="3880.A0A072TT25"/>
<reference evidence="2 4" key="1">
    <citation type="journal article" date="2011" name="Nature">
        <title>The Medicago genome provides insight into the evolution of rhizobial symbioses.</title>
        <authorList>
            <person name="Young N.D."/>
            <person name="Debelle F."/>
            <person name="Oldroyd G.E."/>
            <person name="Geurts R."/>
            <person name="Cannon S.B."/>
            <person name="Udvardi M.K."/>
            <person name="Benedito V.A."/>
            <person name="Mayer K.F."/>
            <person name="Gouzy J."/>
            <person name="Schoof H."/>
            <person name="Van de Peer Y."/>
            <person name="Proost S."/>
            <person name="Cook D.R."/>
            <person name="Meyers B.C."/>
            <person name="Spannagl M."/>
            <person name="Cheung F."/>
            <person name="De Mita S."/>
            <person name="Krishnakumar V."/>
            <person name="Gundlach H."/>
            <person name="Zhou S."/>
            <person name="Mudge J."/>
            <person name="Bharti A.K."/>
            <person name="Murray J.D."/>
            <person name="Naoumkina M.A."/>
            <person name="Rosen B."/>
            <person name="Silverstein K.A."/>
            <person name="Tang H."/>
            <person name="Rombauts S."/>
            <person name="Zhao P.X."/>
            <person name="Zhou P."/>
            <person name="Barbe V."/>
            <person name="Bardou P."/>
            <person name="Bechner M."/>
            <person name="Bellec A."/>
            <person name="Berger A."/>
            <person name="Berges H."/>
            <person name="Bidwell S."/>
            <person name="Bisseling T."/>
            <person name="Choisne N."/>
            <person name="Couloux A."/>
            <person name="Denny R."/>
            <person name="Deshpande S."/>
            <person name="Dai X."/>
            <person name="Doyle J.J."/>
            <person name="Dudez A.M."/>
            <person name="Farmer A.D."/>
            <person name="Fouteau S."/>
            <person name="Franken C."/>
            <person name="Gibelin C."/>
            <person name="Gish J."/>
            <person name="Goldstein S."/>
            <person name="Gonzalez A.J."/>
            <person name="Green P.J."/>
            <person name="Hallab A."/>
            <person name="Hartog M."/>
            <person name="Hua A."/>
            <person name="Humphray S.J."/>
            <person name="Jeong D.H."/>
            <person name="Jing Y."/>
            <person name="Jocker A."/>
            <person name="Kenton S.M."/>
            <person name="Kim D.J."/>
            <person name="Klee K."/>
            <person name="Lai H."/>
            <person name="Lang C."/>
            <person name="Lin S."/>
            <person name="Macmil S.L."/>
            <person name="Magdelenat G."/>
            <person name="Matthews L."/>
            <person name="McCorrison J."/>
            <person name="Monaghan E.L."/>
            <person name="Mun J.H."/>
            <person name="Najar F.Z."/>
            <person name="Nicholson C."/>
            <person name="Noirot C."/>
            <person name="O'Bleness M."/>
            <person name="Paule C.R."/>
            <person name="Poulain J."/>
            <person name="Prion F."/>
            <person name="Qin B."/>
            <person name="Qu C."/>
            <person name="Retzel E.F."/>
            <person name="Riddle C."/>
            <person name="Sallet E."/>
            <person name="Samain S."/>
            <person name="Samson N."/>
            <person name="Sanders I."/>
            <person name="Saurat O."/>
            <person name="Scarpelli C."/>
            <person name="Schiex T."/>
            <person name="Segurens B."/>
            <person name="Severin A.J."/>
            <person name="Sherrier D.J."/>
            <person name="Shi R."/>
            <person name="Sims S."/>
            <person name="Singer S.R."/>
            <person name="Sinharoy S."/>
            <person name="Sterck L."/>
            <person name="Viollet A."/>
            <person name="Wang B.B."/>
            <person name="Wang K."/>
            <person name="Wang M."/>
            <person name="Wang X."/>
            <person name="Warfsmann J."/>
            <person name="Weissenbach J."/>
            <person name="White D.D."/>
            <person name="White J.D."/>
            <person name="Wiley G.B."/>
            <person name="Wincker P."/>
            <person name="Xing Y."/>
            <person name="Yang L."/>
            <person name="Yao Z."/>
            <person name="Ying F."/>
            <person name="Zhai J."/>
            <person name="Zhou L."/>
            <person name="Zuber A."/>
            <person name="Denarie J."/>
            <person name="Dixon R.A."/>
            <person name="May G.D."/>
            <person name="Schwartz D.C."/>
            <person name="Rogers J."/>
            <person name="Quetier F."/>
            <person name="Town C.D."/>
            <person name="Roe B.A."/>
        </authorList>
    </citation>
    <scope>NUCLEOTIDE SEQUENCE [LARGE SCALE GENOMIC DNA]</scope>
    <source>
        <strain evidence="2">A17</strain>
        <strain evidence="3 4">cv. Jemalong A17</strain>
    </source>
</reference>
<dbReference type="GO" id="GO:0042054">
    <property type="term" value="F:histone methyltransferase activity"/>
    <property type="evidence" value="ECO:0007669"/>
    <property type="project" value="InterPro"/>
</dbReference>
<protein>
    <submittedName>
        <fullName evidence="2">SET domain protein</fullName>
    </submittedName>
</protein>
<feature type="domain" description="SET" evidence="1">
    <location>
        <begin position="12"/>
        <end position="37"/>
    </location>
</feature>
<evidence type="ECO:0000313" key="4">
    <source>
        <dbReference type="Proteomes" id="UP000002051"/>
    </source>
</evidence>
<accession>A0A072TT25</accession>
<evidence type="ECO:0000313" key="3">
    <source>
        <dbReference type="EnsemblPlants" id="KEH19993"/>
    </source>
</evidence>
<dbReference type="EnsemblPlants" id="KEH19993">
    <property type="protein sequence ID" value="KEH19993"/>
    <property type="gene ID" value="MTR_8g064320"/>
</dbReference>
<proteinExistence type="predicted"/>
<evidence type="ECO:0000259" key="1">
    <source>
        <dbReference type="Pfam" id="PF00856"/>
    </source>
</evidence>
<organism evidence="2 4">
    <name type="scientific">Medicago truncatula</name>
    <name type="common">Barrel medic</name>
    <name type="synonym">Medicago tribuloides</name>
    <dbReference type="NCBI Taxonomy" id="3880"/>
    <lineage>
        <taxon>Eukaryota</taxon>
        <taxon>Viridiplantae</taxon>
        <taxon>Streptophyta</taxon>
        <taxon>Embryophyta</taxon>
        <taxon>Tracheophyta</taxon>
        <taxon>Spermatophyta</taxon>
        <taxon>Magnoliopsida</taxon>
        <taxon>eudicotyledons</taxon>
        <taxon>Gunneridae</taxon>
        <taxon>Pentapetalae</taxon>
        <taxon>rosids</taxon>
        <taxon>fabids</taxon>
        <taxon>Fabales</taxon>
        <taxon>Fabaceae</taxon>
        <taxon>Papilionoideae</taxon>
        <taxon>50 kb inversion clade</taxon>
        <taxon>NPAAA clade</taxon>
        <taxon>Hologalegina</taxon>
        <taxon>IRL clade</taxon>
        <taxon>Trifolieae</taxon>
        <taxon>Medicago</taxon>
    </lineage>
</organism>
<dbReference type="AlphaFoldDB" id="A0A072TT25"/>
<dbReference type="InterPro" id="IPR001214">
    <property type="entry name" value="SET_dom"/>
</dbReference>
<name>A0A072TT25_MEDTR</name>
<dbReference type="SUPFAM" id="SSF82199">
    <property type="entry name" value="SET domain"/>
    <property type="match status" value="1"/>
</dbReference>
<evidence type="ECO:0000313" key="2">
    <source>
        <dbReference type="EMBL" id="KEH19993.1"/>
    </source>
</evidence>
<reference evidence="2 4" key="2">
    <citation type="journal article" date="2014" name="BMC Genomics">
        <title>An improved genome release (version Mt4.0) for the model legume Medicago truncatula.</title>
        <authorList>
            <person name="Tang H."/>
            <person name="Krishnakumar V."/>
            <person name="Bidwell S."/>
            <person name="Rosen B."/>
            <person name="Chan A."/>
            <person name="Zhou S."/>
            <person name="Gentzbittel L."/>
            <person name="Childs K.L."/>
            <person name="Yandell M."/>
            <person name="Gundlach H."/>
            <person name="Mayer K.F."/>
            <person name="Schwartz D.C."/>
            <person name="Town C.D."/>
        </authorList>
    </citation>
    <scope>GENOME REANNOTATION</scope>
    <source>
        <strain evidence="2">A17</strain>
        <strain evidence="3 4">cv. Jemalong A17</strain>
    </source>
</reference>
<dbReference type="Gene3D" id="2.170.270.10">
    <property type="entry name" value="SET domain"/>
    <property type="match status" value="1"/>
</dbReference>
<sequence>MTTYNGGPFVLVNGDHRVGIFAKERIEVGEELFFDYGYDENSRPPWLHKLLDDGSKEDGDPTFSQGKAKKHCLYEDIRHSFSSTETVSITDSPMITLSCPRVPYPYSS</sequence>
<gene>
    <name evidence="2" type="ordered locus">MTR_8g064320</name>
</gene>
<dbReference type="InterPro" id="IPR045318">
    <property type="entry name" value="EZH1/2-like"/>
</dbReference>
<dbReference type="InterPro" id="IPR046341">
    <property type="entry name" value="SET_dom_sf"/>
</dbReference>
<dbReference type="Proteomes" id="UP000002051">
    <property type="component" value="Chromosome 8"/>
</dbReference>
<keyword evidence="4" id="KW-1185">Reference proteome</keyword>
<dbReference type="Pfam" id="PF00856">
    <property type="entry name" value="SET"/>
    <property type="match status" value="1"/>
</dbReference>
<reference evidence="3" key="3">
    <citation type="submission" date="2015-04" db="UniProtKB">
        <authorList>
            <consortium name="EnsemblPlants"/>
        </authorList>
    </citation>
    <scope>IDENTIFICATION</scope>
    <source>
        <strain evidence="3">cv. Jemalong A17</strain>
    </source>
</reference>
<dbReference type="PANTHER" id="PTHR45747:SF14">
    <property type="entry name" value="HISTONE-LYSINE N-METHYLTRANSFERASE EZA1"/>
    <property type="match status" value="1"/>
</dbReference>